<accession>A0A6J4T6S4</accession>
<evidence type="ECO:0000256" key="1">
    <source>
        <dbReference type="SAM" id="MobiDB-lite"/>
    </source>
</evidence>
<name>A0A6J4T6S4_9SPHN</name>
<feature type="region of interest" description="Disordered" evidence="1">
    <location>
        <begin position="1"/>
        <end position="112"/>
    </location>
</feature>
<keyword evidence="2" id="KW-0969">Cilium</keyword>
<protein>
    <submittedName>
        <fullName evidence="2">Flagellar biosynthesis protein FlhB</fullName>
    </submittedName>
</protein>
<feature type="non-terminal residue" evidence="2">
    <location>
        <position position="355"/>
    </location>
</feature>
<sequence length="355" mass="39200">VGTRQGPENPRPDRQEGRGRAQEGRCRLRAGDASRGDLRRRFGGHRRPRGLGVRAARPPADAAPGRGARLLARARRRAEPRHRPVGADVHRPCPPARRVGRVRGAGRADAGPPDAQLVARVAQMVQAVARVRGQAPARQARPGRVRQDARQARARRLRRGDGAVAEGRRARSACWRGPRDDRRGGRRPCRRHAQGGGRARRRAGAVRLRPPAPLLARPHAHVAPGDQGRAQAERGRSQDQGEDPRDRHPALAPPHDGRGADRQRDRHQPDALRGRAEVRPRQDGRAHRGRQRRGRDRAQDPRGRRRGGRPHRREPRPRPRPLRGGGDRPPDPGRVLHGGSGDHRLRDAAGEAGLL</sequence>
<feature type="compositionally biased region" description="Basic and acidic residues" evidence="1">
    <location>
        <begin position="10"/>
        <end position="40"/>
    </location>
</feature>
<evidence type="ECO:0000313" key="2">
    <source>
        <dbReference type="EMBL" id="CAA9514780.1"/>
    </source>
</evidence>
<feature type="compositionally biased region" description="Basic residues" evidence="1">
    <location>
        <begin position="184"/>
        <end position="204"/>
    </location>
</feature>
<feature type="compositionally biased region" description="Basic and acidic residues" evidence="1">
    <location>
        <begin position="340"/>
        <end position="349"/>
    </location>
</feature>
<feature type="non-terminal residue" evidence="2">
    <location>
        <position position="1"/>
    </location>
</feature>
<keyword evidence="2" id="KW-0282">Flagellum</keyword>
<feature type="compositionally biased region" description="Basic and acidic residues" evidence="1">
    <location>
        <begin position="231"/>
        <end position="286"/>
    </location>
</feature>
<organism evidence="2">
    <name type="scientific">uncultured Sphingomonadaceae bacterium</name>
    <dbReference type="NCBI Taxonomy" id="169976"/>
    <lineage>
        <taxon>Bacteria</taxon>
        <taxon>Pseudomonadati</taxon>
        <taxon>Pseudomonadota</taxon>
        <taxon>Alphaproteobacteria</taxon>
        <taxon>Sphingomonadales</taxon>
        <taxon>Sphingomonadaceae</taxon>
        <taxon>environmental samples</taxon>
    </lineage>
</organism>
<feature type="compositionally biased region" description="Low complexity" evidence="1">
    <location>
        <begin position="205"/>
        <end position="224"/>
    </location>
</feature>
<dbReference type="AlphaFoldDB" id="A0A6J4T6S4"/>
<dbReference type="EMBL" id="CADCVX010000344">
    <property type="protein sequence ID" value="CAA9514780.1"/>
    <property type="molecule type" value="Genomic_DNA"/>
</dbReference>
<feature type="compositionally biased region" description="Basic residues" evidence="1">
    <location>
        <begin position="72"/>
        <end position="84"/>
    </location>
</feature>
<feature type="compositionally biased region" description="Low complexity" evidence="1">
    <location>
        <begin position="50"/>
        <end position="71"/>
    </location>
</feature>
<gene>
    <name evidence="2" type="ORF">AVDCRST_MAG91-1842</name>
</gene>
<feature type="region of interest" description="Disordered" evidence="1">
    <location>
        <begin position="132"/>
        <end position="355"/>
    </location>
</feature>
<feature type="compositionally biased region" description="Low complexity" evidence="1">
    <location>
        <begin position="132"/>
        <end position="142"/>
    </location>
</feature>
<keyword evidence="2" id="KW-0966">Cell projection</keyword>
<proteinExistence type="predicted"/>
<feature type="compositionally biased region" description="Basic residues" evidence="1">
    <location>
        <begin position="303"/>
        <end position="321"/>
    </location>
</feature>
<reference evidence="2" key="1">
    <citation type="submission" date="2020-02" db="EMBL/GenBank/DDBJ databases">
        <authorList>
            <person name="Meier V. D."/>
        </authorList>
    </citation>
    <scope>NUCLEOTIDE SEQUENCE</scope>
    <source>
        <strain evidence="2">AVDCRST_MAG91</strain>
    </source>
</reference>